<dbReference type="PATRIC" id="fig|866895.3.peg.297"/>
<proteinExistence type="predicted"/>
<dbReference type="EMBL" id="HE717023">
    <property type="protein sequence ID" value="CCG43673.1"/>
    <property type="molecule type" value="Genomic_DNA"/>
</dbReference>
<evidence type="ECO:0000313" key="1">
    <source>
        <dbReference type="EMBL" id="CCG43673.1"/>
    </source>
</evidence>
<gene>
    <name evidence="1" type="ordered locus">HBHAL_1297</name>
</gene>
<sequence length="37" mass="4197">MVQKFSGEKGGDAQTYYFNTENGSYMLKEAFIYGSAY</sequence>
<reference evidence="1 2" key="1">
    <citation type="journal article" date="2013" name="Environ. Microbiol.">
        <title>Chloride and organic osmolytes: a hybrid strategy to cope with elevated salinities by the moderately halophilic, chloride-dependent bacterium Halobacillus halophilus.</title>
        <authorList>
            <person name="Saum S.H."/>
            <person name="Pfeiffer F."/>
            <person name="Palm P."/>
            <person name="Rampp M."/>
            <person name="Schuster S.C."/>
            <person name="Muller V."/>
            <person name="Oesterhelt D."/>
        </authorList>
    </citation>
    <scope>NUCLEOTIDE SEQUENCE [LARGE SCALE GENOMIC DNA]</scope>
    <source>
        <strain evidence="2">ATCC 35676 / DSM 2266 / JCM 20832 / KCTC 3685 / LMG 17431 / NBRC 102448 / NCIMB 2269</strain>
    </source>
</reference>
<accession>I0JHQ5</accession>
<dbReference type="Proteomes" id="UP000007397">
    <property type="component" value="Chromosome"/>
</dbReference>
<keyword evidence="2" id="KW-1185">Reference proteome</keyword>
<dbReference type="HOGENOM" id="CLU_3344343_0_0_9"/>
<dbReference type="AlphaFoldDB" id="I0JHQ5"/>
<protein>
    <submittedName>
        <fullName evidence="1">Uncharacterized protein</fullName>
    </submittedName>
</protein>
<evidence type="ECO:0000313" key="2">
    <source>
        <dbReference type="Proteomes" id="UP000007397"/>
    </source>
</evidence>
<name>I0JHQ5_HALH3</name>
<dbReference type="KEGG" id="hhd:HBHAL_1297"/>
<organism evidence="1 2">
    <name type="scientific">Halobacillus halophilus (strain ATCC 35676 / DSM 2266 / JCM 20832 / KCTC 3685 / LMG 17431 / NBRC 102448 / NCIMB 2269)</name>
    <name type="common">Sporosarcina halophila</name>
    <dbReference type="NCBI Taxonomy" id="866895"/>
    <lineage>
        <taxon>Bacteria</taxon>
        <taxon>Bacillati</taxon>
        <taxon>Bacillota</taxon>
        <taxon>Bacilli</taxon>
        <taxon>Bacillales</taxon>
        <taxon>Bacillaceae</taxon>
        <taxon>Halobacillus</taxon>
    </lineage>
</organism>